<keyword evidence="2" id="KW-0378">Hydrolase</keyword>
<feature type="domain" description="Cell wall hydrolase SleB" evidence="1">
    <location>
        <begin position="155"/>
        <end position="253"/>
    </location>
</feature>
<dbReference type="EMBL" id="AEPW01000009">
    <property type="protein sequence ID" value="EFU77639.1"/>
    <property type="molecule type" value="Genomic_DNA"/>
</dbReference>
<evidence type="ECO:0000313" key="2">
    <source>
        <dbReference type="EMBL" id="EFU77639.1"/>
    </source>
</evidence>
<accession>E6LKI1</accession>
<dbReference type="eggNOG" id="COG3773">
    <property type="taxonomic scope" value="Bacteria"/>
</dbReference>
<comment type="caution">
    <text evidence="2">The sequence shown here is derived from an EMBL/GenBank/DDBJ whole genome shotgun (WGS) entry which is preliminary data.</text>
</comment>
<dbReference type="InterPro" id="IPR011105">
    <property type="entry name" value="Cell_wall_hydrolase_SleB"/>
</dbReference>
<dbReference type="Proteomes" id="UP000003434">
    <property type="component" value="Unassembled WGS sequence"/>
</dbReference>
<reference evidence="2 3" key="1">
    <citation type="submission" date="2010-12" db="EMBL/GenBank/DDBJ databases">
        <authorList>
            <person name="Muzny D."/>
            <person name="Qin X."/>
            <person name="Deng J."/>
            <person name="Jiang H."/>
            <person name="Liu Y."/>
            <person name="Qu J."/>
            <person name="Song X.-Z."/>
            <person name="Zhang L."/>
            <person name="Thornton R."/>
            <person name="Coyle M."/>
            <person name="Francisco L."/>
            <person name="Jackson L."/>
            <person name="Javaid M."/>
            <person name="Korchina V."/>
            <person name="Kovar C."/>
            <person name="Mata R."/>
            <person name="Mathew T."/>
            <person name="Ngo R."/>
            <person name="Nguyen L."/>
            <person name="Nguyen N."/>
            <person name="Okwuonu G."/>
            <person name="Ongeri F."/>
            <person name="Pham C."/>
            <person name="Simmons D."/>
            <person name="Wilczek-Boney K."/>
            <person name="Hale W."/>
            <person name="Jakkamsetti A."/>
            <person name="Pham P."/>
            <person name="Ruth R."/>
            <person name="San Lucas F."/>
            <person name="Warren J."/>
            <person name="Zhang J."/>
            <person name="Zhao Z."/>
            <person name="Zhou C."/>
            <person name="Zhu D."/>
            <person name="Lee S."/>
            <person name="Bess C."/>
            <person name="Blankenburg K."/>
            <person name="Forbes L."/>
            <person name="Fu Q."/>
            <person name="Gubbala S."/>
            <person name="Hirani K."/>
            <person name="Jayaseelan J.C."/>
            <person name="Lara F."/>
            <person name="Munidasa M."/>
            <person name="Palculict T."/>
            <person name="Patil S."/>
            <person name="Pu L.-L."/>
            <person name="Saada N."/>
            <person name="Tang L."/>
            <person name="Weissenberger G."/>
            <person name="Zhu Y."/>
            <person name="Hemphill L."/>
            <person name="Shang Y."/>
            <person name="Youmans B."/>
            <person name="Ayvaz T."/>
            <person name="Ross M."/>
            <person name="Santibanez J."/>
            <person name="Aqrawi P."/>
            <person name="Gross S."/>
            <person name="Joshi V."/>
            <person name="Fowler G."/>
            <person name="Nazareth L."/>
            <person name="Reid J."/>
            <person name="Worley K."/>
            <person name="Petrosino J."/>
            <person name="Highlander S."/>
            <person name="Gibbs R."/>
        </authorList>
    </citation>
    <scope>NUCLEOTIDE SEQUENCE [LARGE SCALE GENOMIC DNA]</scope>
    <source>
        <strain evidence="2 3">DSM 3986</strain>
    </source>
</reference>
<evidence type="ECO:0000313" key="3">
    <source>
        <dbReference type="Proteomes" id="UP000003434"/>
    </source>
</evidence>
<dbReference type="RefSeq" id="WP_008750237.1">
    <property type="nucleotide sequence ID" value="NZ_GL622296.1"/>
</dbReference>
<gene>
    <name evidence="2" type="ORF">HMPREF0381_0466</name>
</gene>
<name>E6LKI1_9FIRM</name>
<organism evidence="2 3">
    <name type="scientific">Lachnoanaerobaculum saburreum DSM 3986</name>
    <dbReference type="NCBI Taxonomy" id="887325"/>
    <lineage>
        <taxon>Bacteria</taxon>
        <taxon>Bacillati</taxon>
        <taxon>Bacillota</taxon>
        <taxon>Clostridia</taxon>
        <taxon>Lachnospirales</taxon>
        <taxon>Lachnospiraceae</taxon>
        <taxon>Lachnoanaerobaculum</taxon>
    </lineage>
</organism>
<dbReference type="Gene3D" id="1.10.10.2520">
    <property type="entry name" value="Cell wall hydrolase SleB, domain 1"/>
    <property type="match status" value="1"/>
</dbReference>
<dbReference type="GO" id="GO:0016787">
    <property type="term" value="F:hydrolase activity"/>
    <property type="evidence" value="ECO:0007669"/>
    <property type="project" value="UniProtKB-KW"/>
</dbReference>
<dbReference type="Pfam" id="PF07486">
    <property type="entry name" value="Hydrolase_2"/>
    <property type="match status" value="1"/>
</dbReference>
<protein>
    <submittedName>
        <fullName evidence="2">Cell Wall Hydrolase</fullName>
    </submittedName>
</protein>
<dbReference type="AlphaFoldDB" id="E6LKI1"/>
<proteinExistence type="predicted"/>
<evidence type="ECO:0000259" key="1">
    <source>
        <dbReference type="Pfam" id="PF07486"/>
    </source>
</evidence>
<dbReference type="InterPro" id="IPR042047">
    <property type="entry name" value="SleB_dom1"/>
</dbReference>
<sequence>MPRITSLLKSICGRIMAIPMKITKTMYRHMALLTIGGAIISVVAFSSNGFAGSGKNAVSAGVISSSDENQEEEDETGDILDNSELDDTAVEEEAVEQENENIDLPRIVQKETGNEKMERLLEERRKALDLPSLTVEDYNNLLRIVEAEVGDNDVYGRTIVANVVINRVRSSHFANTITDVIFSKGQFSPIRDKRFFKVKVSEATIKGVNNALMGEDYSRGALYFMDRAYSTDHAVGWFDSSLTYLFSYGGHEYFK</sequence>
<dbReference type="HOGENOM" id="CLU_063010_1_0_9"/>